<reference evidence="1" key="1">
    <citation type="journal article" date="2014" name="Int. J. Syst. Evol. Microbiol.">
        <title>Complete genome sequence of Corynebacterium casei LMG S-19264T (=DSM 44701T), isolated from a smear-ripened cheese.</title>
        <authorList>
            <consortium name="US DOE Joint Genome Institute (JGI-PGF)"/>
            <person name="Walter F."/>
            <person name="Albersmeier A."/>
            <person name="Kalinowski J."/>
            <person name="Ruckert C."/>
        </authorList>
    </citation>
    <scope>NUCLEOTIDE SEQUENCE</scope>
    <source>
        <strain evidence="1">CGMCC 1.15454</strain>
    </source>
</reference>
<organism evidence="1 2">
    <name type="scientific">Lentibacillus populi</name>
    <dbReference type="NCBI Taxonomy" id="1827502"/>
    <lineage>
        <taxon>Bacteria</taxon>
        <taxon>Bacillati</taxon>
        <taxon>Bacillota</taxon>
        <taxon>Bacilli</taxon>
        <taxon>Bacillales</taxon>
        <taxon>Bacillaceae</taxon>
        <taxon>Lentibacillus</taxon>
    </lineage>
</organism>
<name>A0A9W5X4W1_9BACI</name>
<comment type="caution">
    <text evidence="1">The sequence shown here is derived from an EMBL/GenBank/DDBJ whole genome shotgun (WGS) entry which is preliminary data.</text>
</comment>
<dbReference type="Proteomes" id="UP000621492">
    <property type="component" value="Unassembled WGS sequence"/>
</dbReference>
<protein>
    <submittedName>
        <fullName evidence="1">Uncharacterized protein</fullName>
    </submittedName>
</protein>
<dbReference type="AlphaFoldDB" id="A0A9W5X4W1"/>
<accession>A0A9W5X4W1</accession>
<dbReference type="EMBL" id="BMJD01000005">
    <property type="protein sequence ID" value="GGB35628.1"/>
    <property type="molecule type" value="Genomic_DNA"/>
</dbReference>
<evidence type="ECO:0000313" key="1">
    <source>
        <dbReference type="EMBL" id="GGB35628.1"/>
    </source>
</evidence>
<keyword evidence="2" id="KW-1185">Reference proteome</keyword>
<reference evidence="1" key="2">
    <citation type="submission" date="2020-09" db="EMBL/GenBank/DDBJ databases">
        <authorList>
            <person name="Sun Q."/>
            <person name="Zhou Y."/>
        </authorList>
    </citation>
    <scope>NUCLEOTIDE SEQUENCE</scope>
    <source>
        <strain evidence="1">CGMCC 1.15454</strain>
    </source>
</reference>
<dbReference type="RefSeq" id="WP_155555313.1">
    <property type="nucleotide sequence ID" value="NZ_BMJD01000005.1"/>
</dbReference>
<proteinExistence type="predicted"/>
<evidence type="ECO:0000313" key="2">
    <source>
        <dbReference type="Proteomes" id="UP000621492"/>
    </source>
</evidence>
<sequence length="50" mass="5373">MIDKKKQVKNLVTGGSVKRTIAGGVLGATAGYFANPERAKKLLSRLDKEN</sequence>
<gene>
    <name evidence="1" type="ORF">GCM10011409_11370</name>
</gene>